<organism evidence="12 13">
    <name type="scientific">Catenaria anguillulae PL171</name>
    <dbReference type="NCBI Taxonomy" id="765915"/>
    <lineage>
        <taxon>Eukaryota</taxon>
        <taxon>Fungi</taxon>
        <taxon>Fungi incertae sedis</taxon>
        <taxon>Blastocladiomycota</taxon>
        <taxon>Blastocladiomycetes</taxon>
        <taxon>Blastocladiales</taxon>
        <taxon>Catenariaceae</taxon>
        <taxon>Catenaria</taxon>
    </lineage>
</organism>
<keyword evidence="4" id="KW-0297">G-protein coupled receptor</keyword>
<dbReference type="Pfam" id="PF00003">
    <property type="entry name" value="7tm_3"/>
    <property type="match status" value="1"/>
</dbReference>
<evidence type="ECO:0000256" key="2">
    <source>
        <dbReference type="ARBA" id="ARBA00022692"/>
    </source>
</evidence>
<evidence type="ECO:0000256" key="6">
    <source>
        <dbReference type="ARBA" id="ARBA00023170"/>
    </source>
</evidence>
<dbReference type="SUPFAM" id="SSF53822">
    <property type="entry name" value="Periplasmic binding protein-like I"/>
    <property type="match status" value="1"/>
</dbReference>
<feature type="transmembrane region" description="Helical" evidence="10">
    <location>
        <begin position="481"/>
        <end position="500"/>
    </location>
</feature>
<feature type="domain" description="G-protein coupled receptors family 3 profile" evidence="11">
    <location>
        <begin position="502"/>
        <end position="730"/>
    </location>
</feature>
<dbReference type="InterPro" id="IPR002455">
    <property type="entry name" value="GPCR3_GABA-B"/>
</dbReference>
<proteinExistence type="predicted"/>
<feature type="transmembrane region" description="Helical" evidence="10">
    <location>
        <begin position="706"/>
        <end position="729"/>
    </location>
</feature>
<evidence type="ECO:0000313" key="13">
    <source>
        <dbReference type="Proteomes" id="UP000193411"/>
    </source>
</evidence>
<dbReference type="GO" id="GO:0004965">
    <property type="term" value="F:G protein-coupled GABA receptor activity"/>
    <property type="evidence" value="ECO:0007669"/>
    <property type="project" value="InterPro"/>
</dbReference>
<dbReference type="PANTHER" id="PTHR10519">
    <property type="entry name" value="GABA-B RECEPTOR"/>
    <property type="match status" value="1"/>
</dbReference>
<sequence>MPASAIQSPHALPHRPDPDLNEDIKTIQYNSLMELNALTSLVLKVNASISIHGLLRRKATSAGSTAWLDVAFCVSRMGFLLHMSHVPLTLPITNLLRQFQQDPTILDSIDSRYRFELIFTPSGTTASASVGVAMASVIERNVSAIVGEFTSTNALATGMALGSYFKTPMCSGSAGSGDLSDKNNYPLTFRTLPESTWFGVTFAVFIQQMGWRNAVAFYSNDALGQSLAAAFRIAGRAKNLNILFVPFDPAATDLTPQFSQIANSYIRVIVFLTTVDVGQPVLIQAKDYGLVGPDFVWMGTMSFNIIVSRNSDPALRARASAASNGLFFIDRSIQSTPAMIQMESSWAQQYPNTSIALYSHEFYDCTLALARGLVRLANQVGYNNVITRNYSLSGVLPLFLQPFDGASGRVEFDANGNRFRMAGLVNNIVDGVITPAYRVLPNETLEALQGPKFFANDGKVPRDKPLQMAMFLTWSEVGPQLYAAFMAVILLAFVGSAIYVAKHRKKPAIKSLSWTFLLFMDIGCILMLIGVFLGLGQPTNATCMAQVTGWTLGGGIVLSSCTAKAFRIYRVYDNTLLSKSWGFKDRELAQAVSAVLIVESILLAVALGLVPINAVEVSTPLTISYRCKLPTNSSIGGFIAGFTLLGFLVLLLFSVLFFAYRTRHIKSVYGESSWLLYMSQNMTVIGGAMVPFLMFDFGQQQRMADWVVIILQTYVMLFTYWSVVGRIVLMAHFEAPYNPSMQNLKGDGTTAAGSPSGIKTFAIGTKPASTSNENPQTRHAVGIFPVKKCGSILATWVKHRVTLCARNGYMTITPDAEKAKRGSIHEVIPLQPSSFKPTVPEHPLVIQILAPLPSSSSWFIQFPDQETYDTWCIYVSETSGSMSSLPTTSEGGGSAGGGGSTADASNVVRSTSVIRKGSRLG</sequence>
<feature type="transmembrane region" description="Helical" evidence="10">
    <location>
        <begin position="635"/>
        <end position="660"/>
    </location>
</feature>
<dbReference type="InterPro" id="IPR028082">
    <property type="entry name" value="Peripla_BP_I"/>
</dbReference>
<keyword evidence="13" id="KW-1185">Reference proteome</keyword>
<dbReference type="OrthoDB" id="5984008at2759"/>
<keyword evidence="8" id="KW-0807">Transducer</keyword>
<comment type="subcellular location">
    <subcellularLocation>
        <location evidence="1">Membrane</location>
        <topology evidence="1">Multi-pass membrane protein</topology>
    </subcellularLocation>
</comment>
<dbReference type="PROSITE" id="PS50259">
    <property type="entry name" value="G_PROTEIN_RECEP_F3_4"/>
    <property type="match status" value="1"/>
</dbReference>
<dbReference type="InterPro" id="IPR001828">
    <property type="entry name" value="ANF_lig-bd_rcpt"/>
</dbReference>
<feature type="transmembrane region" description="Helical" evidence="10">
    <location>
        <begin position="672"/>
        <end position="694"/>
    </location>
</feature>
<accession>A0A1Y2HX99</accession>
<evidence type="ECO:0000256" key="9">
    <source>
        <dbReference type="SAM" id="MobiDB-lite"/>
    </source>
</evidence>
<reference evidence="12 13" key="1">
    <citation type="submission" date="2016-07" db="EMBL/GenBank/DDBJ databases">
        <title>Pervasive Adenine N6-methylation of Active Genes in Fungi.</title>
        <authorList>
            <consortium name="DOE Joint Genome Institute"/>
            <person name="Mondo S.J."/>
            <person name="Dannebaum R.O."/>
            <person name="Kuo R.C."/>
            <person name="Labutti K."/>
            <person name="Haridas S."/>
            <person name="Kuo A."/>
            <person name="Salamov A."/>
            <person name="Ahrendt S.R."/>
            <person name="Lipzen A."/>
            <person name="Sullivan W."/>
            <person name="Andreopoulos W.B."/>
            <person name="Clum A."/>
            <person name="Lindquist E."/>
            <person name="Daum C."/>
            <person name="Ramamoorthy G.K."/>
            <person name="Gryganskyi A."/>
            <person name="Culley D."/>
            <person name="Magnuson J.K."/>
            <person name="James T.Y."/>
            <person name="O'Malley M.A."/>
            <person name="Stajich J.E."/>
            <person name="Spatafora J.W."/>
            <person name="Visel A."/>
            <person name="Grigoriev I.V."/>
        </authorList>
    </citation>
    <scope>NUCLEOTIDE SEQUENCE [LARGE SCALE GENOMIC DNA]</scope>
    <source>
        <strain evidence="12 13">PL171</strain>
    </source>
</reference>
<comment type="caution">
    <text evidence="12">The sequence shown here is derived from an EMBL/GenBank/DDBJ whole genome shotgun (WGS) entry which is preliminary data.</text>
</comment>
<evidence type="ECO:0000256" key="10">
    <source>
        <dbReference type="SAM" id="Phobius"/>
    </source>
</evidence>
<dbReference type="Proteomes" id="UP000193411">
    <property type="component" value="Unassembled WGS sequence"/>
</dbReference>
<evidence type="ECO:0000256" key="3">
    <source>
        <dbReference type="ARBA" id="ARBA00022989"/>
    </source>
</evidence>
<evidence type="ECO:0000256" key="7">
    <source>
        <dbReference type="ARBA" id="ARBA00023180"/>
    </source>
</evidence>
<dbReference type="PANTHER" id="PTHR10519:SF20">
    <property type="entry name" value="G-PROTEIN COUPLED RECEPTOR 156-RELATED"/>
    <property type="match status" value="1"/>
</dbReference>
<keyword evidence="3 10" id="KW-1133">Transmembrane helix</keyword>
<evidence type="ECO:0000259" key="11">
    <source>
        <dbReference type="PROSITE" id="PS50259"/>
    </source>
</evidence>
<feature type="transmembrane region" description="Helical" evidence="10">
    <location>
        <begin position="512"/>
        <end position="535"/>
    </location>
</feature>
<gene>
    <name evidence="12" type="ORF">BCR44DRAFT_77866</name>
</gene>
<evidence type="ECO:0000256" key="8">
    <source>
        <dbReference type="ARBA" id="ARBA00023224"/>
    </source>
</evidence>
<dbReference type="AlphaFoldDB" id="A0A1Y2HX99"/>
<protein>
    <submittedName>
        <fullName evidence="12">Periplasmic binding protein-like I</fullName>
    </submittedName>
</protein>
<dbReference type="Pfam" id="PF01094">
    <property type="entry name" value="ANF_receptor"/>
    <property type="match status" value="1"/>
</dbReference>
<keyword evidence="2 10" id="KW-0812">Transmembrane</keyword>
<dbReference type="GO" id="GO:0007214">
    <property type="term" value="P:gamma-aminobutyric acid signaling pathway"/>
    <property type="evidence" value="ECO:0007669"/>
    <property type="project" value="TreeGrafter"/>
</dbReference>
<keyword evidence="6" id="KW-0675">Receptor</keyword>
<name>A0A1Y2HX99_9FUNG</name>
<keyword evidence="5 10" id="KW-0472">Membrane</keyword>
<feature type="transmembrane region" description="Helical" evidence="10">
    <location>
        <begin position="547"/>
        <end position="567"/>
    </location>
</feature>
<evidence type="ECO:0000256" key="5">
    <source>
        <dbReference type="ARBA" id="ARBA00023136"/>
    </source>
</evidence>
<evidence type="ECO:0000256" key="4">
    <source>
        <dbReference type="ARBA" id="ARBA00023040"/>
    </source>
</evidence>
<keyword evidence="7" id="KW-0325">Glycoprotein</keyword>
<dbReference type="GO" id="GO:0038039">
    <property type="term" value="C:G protein-coupled receptor heterodimeric complex"/>
    <property type="evidence" value="ECO:0007669"/>
    <property type="project" value="TreeGrafter"/>
</dbReference>
<feature type="transmembrane region" description="Helical" evidence="10">
    <location>
        <begin position="588"/>
        <end position="615"/>
    </location>
</feature>
<feature type="region of interest" description="Disordered" evidence="9">
    <location>
        <begin position="881"/>
        <end position="908"/>
    </location>
</feature>
<dbReference type="InterPro" id="IPR017978">
    <property type="entry name" value="GPCR_3_C"/>
</dbReference>
<evidence type="ECO:0000313" key="12">
    <source>
        <dbReference type="EMBL" id="ORZ39129.1"/>
    </source>
</evidence>
<dbReference type="Gene3D" id="3.40.50.2300">
    <property type="match status" value="2"/>
</dbReference>
<dbReference type="EMBL" id="MCFL01000006">
    <property type="protein sequence ID" value="ORZ39129.1"/>
    <property type="molecule type" value="Genomic_DNA"/>
</dbReference>
<feature type="compositionally biased region" description="Gly residues" evidence="9">
    <location>
        <begin position="890"/>
        <end position="900"/>
    </location>
</feature>
<evidence type="ECO:0000256" key="1">
    <source>
        <dbReference type="ARBA" id="ARBA00004141"/>
    </source>
</evidence>